<evidence type="ECO:0000256" key="4">
    <source>
        <dbReference type="ARBA" id="ARBA00022741"/>
    </source>
</evidence>
<comment type="subcellular location">
    <subcellularLocation>
        <location evidence="6">Cytoplasm</location>
    </subcellularLocation>
</comment>
<dbReference type="AlphaFoldDB" id="A0A8D5ZIL6"/>
<dbReference type="PANTHER" id="PTHR11096">
    <property type="entry name" value="RNA 3' TERMINAL PHOSPHATE CYCLASE"/>
    <property type="match status" value="1"/>
</dbReference>
<evidence type="ECO:0000259" key="9">
    <source>
        <dbReference type="Pfam" id="PF05189"/>
    </source>
</evidence>
<feature type="binding site" evidence="6">
    <location>
        <position position="101"/>
    </location>
    <ligand>
        <name>ATP</name>
        <dbReference type="ChEBI" id="CHEBI:30616"/>
    </ligand>
</feature>
<evidence type="ECO:0000313" key="10">
    <source>
        <dbReference type="EMBL" id="BCU69510.1"/>
    </source>
</evidence>
<reference evidence="10 11" key="1">
    <citation type="submission" date="2021-04" db="EMBL/GenBank/DDBJ databases">
        <title>Complete genome sequence of Stygiolobus sp. KN-1.</title>
        <authorList>
            <person name="Nakamura K."/>
            <person name="Sakai H."/>
            <person name="Kurosawa N."/>
        </authorList>
    </citation>
    <scope>NUCLEOTIDE SEQUENCE [LARGE SCALE GENOMIC DNA]</scope>
    <source>
        <strain evidence="10 11">KN-1</strain>
    </source>
</reference>
<dbReference type="Pfam" id="PF01137">
    <property type="entry name" value="RTC"/>
    <property type="match status" value="1"/>
</dbReference>
<evidence type="ECO:0000256" key="2">
    <source>
        <dbReference type="ARBA" id="ARBA00021428"/>
    </source>
</evidence>
<dbReference type="KEGG" id="csty:KN1_08070"/>
<feature type="domain" description="RNA 3'-terminal phosphate cyclase insert" evidence="9">
    <location>
        <begin position="179"/>
        <end position="274"/>
    </location>
</feature>
<evidence type="ECO:0000256" key="7">
    <source>
        <dbReference type="NCBIfam" id="TIGR03399"/>
    </source>
</evidence>
<gene>
    <name evidence="6" type="primary">rtcA</name>
    <name evidence="10" type="ORF">KN1_08070</name>
</gene>
<dbReference type="SUPFAM" id="SSF55205">
    <property type="entry name" value="EPT/RTPC-like"/>
    <property type="match status" value="1"/>
</dbReference>
<accession>A0A8D5ZIL6</accession>
<dbReference type="InterPro" id="IPR013792">
    <property type="entry name" value="RNA3'P_cycl/enolpyr_Trfase_a/b"/>
</dbReference>
<feature type="active site" description="Tele-AMP-histidine intermediate" evidence="6">
    <location>
        <position position="306"/>
    </location>
</feature>
<dbReference type="RefSeq" id="WP_221289530.1">
    <property type="nucleotide sequence ID" value="NZ_AP024597.1"/>
</dbReference>
<feature type="domain" description="RNA 3'-terminal phosphate cyclase" evidence="8">
    <location>
        <begin position="9"/>
        <end position="323"/>
    </location>
</feature>
<sequence length="338" mass="36896">MIEIDGSFGEGGGQILRTSLTLSAITKKPFRIYNIRARRQKPGLQRQHLTAVEAVKALTNAKVKGDFVGSTELLFEPYEIAERGNFTFDIGTAGSVTLVLQTILPLILNRQIEVKLIGGTDVPKSPSVDYIRLIFLPILQKIGINGDILVNKRGHYPEGGGEVILRNFRGQPNSFSITNFGKLVKIIGISHVSSLPSHIAERQRSSATSKLSQLGVEISIDLDIREKEISKGSGITLGAIGELSIIGADALGEKGKRAERVGEEAAENLLRELKSGAATDSHMGDMLMLYASLYNGEYSSSYLTQHAKTNAEVIKKFLNVDIELMGESPFKFRAKRSK</sequence>
<dbReference type="InterPro" id="IPR037136">
    <property type="entry name" value="RNA3'_phos_cyclase_dom_sf"/>
</dbReference>
<dbReference type="InterPro" id="IPR000228">
    <property type="entry name" value="RNA3'_term_phos_cyc"/>
</dbReference>
<name>A0A8D5ZIL6_9CREN</name>
<dbReference type="EMBL" id="AP024597">
    <property type="protein sequence ID" value="BCU69510.1"/>
    <property type="molecule type" value="Genomic_DNA"/>
</dbReference>
<comment type="similarity">
    <text evidence="1 6">Belongs to the RNA 3'-terminal cyclase family. Type 1 subfamily.</text>
</comment>
<dbReference type="GeneID" id="66162562"/>
<dbReference type="InterPro" id="IPR023797">
    <property type="entry name" value="RNA3'_phos_cyclase_dom"/>
</dbReference>
<dbReference type="Gene3D" id="3.65.10.20">
    <property type="entry name" value="RNA 3'-terminal phosphate cyclase domain"/>
    <property type="match status" value="1"/>
</dbReference>
<dbReference type="GO" id="GO:0006396">
    <property type="term" value="P:RNA processing"/>
    <property type="evidence" value="ECO:0007669"/>
    <property type="project" value="UniProtKB-UniRule"/>
</dbReference>
<evidence type="ECO:0000256" key="1">
    <source>
        <dbReference type="ARBA" id="ARBA00009206"/>
    </source>
</evidence>
<dbReference type="InterPro" id="IPR013791">
    <property type="entry name" value="RNA3'-term_phos_cycl_insert"/>
</dbReference>
<comment type="caution">
    <text evidence="6">Lacks conserved residue(s) required for the propagation of feature annotation.</text>
</comment>
<dbReference type="FunFam" id="3.30.360.20:FF:000002">
    <property type="entry name" value="RNA terminal phosphate cyclase-like 1"/>
    <property type="match status" value="1"/>
</dbReference>
<comment type="catalytic activity">
    <reaction evidence="6">
        <text>a 3'-end 3'-phospho-ribonucleotide-RNA + ATP = a 3'-end 2',3'-cyclophospho-ribonucleotide-RNA + AMP + diphosphate</text>
        <dbReference type="Rhea" id="RHEA:23976"/>
        <dbReference type="Rhea" id="RHEA-COMP:10463"/>
        <dbReference type="Rhea" id="RHEA-COMP:10464"/>
        <dbReference type="ChEBI" id="CHEBI:30616"/>
        <dbReference type="ChEBI" id="CHEBI:33019"/>
        <dbReference type="ChEBI" id="CHEBI:83062"/>
        <dbReference type="ChEBI" id="CHEBI:83064"/>
        <dbReference type="ChEBI" id="CHEBI:456215"/>
        <dbReference type="EC" id="6.5.1.4"/>
    </reaction>
</comment>
<keyword evidence="4 6" id="KW-0547">Nucleotide-binding</keyword>
<dbReference type="InterPro" id="IPR017770">
    <property type="entry name" value="RNA3'_term_phos_cyc_type_1"/>
</dbReference>
<evidence type="ECO:0000313" key="11">
    <source>
        <dbReference type="Proteomes" id="UP000825123"/>
    </source>
</evidence>
<keyword evidence="11" id="KW-1185">Reference proteome</keyword>
<dbReference type="CDD" id="cd00874">
    <property type="entry name" value="RNA_Cyclase_Class_II"/>
    <property type="match status" value="1"/>
</dbReference>
<dbReference type="HAMAP" id="MF_00200">
    <property type="entry name" value="RTC"/>
    <property type="match status" value="1"/>
</dbReference>
<dbReference type="PIRSF" id="PIRSF005378">
    <property type="entry name" value="RNA3'_term_phos_cycl_euk"/>
    <property type="match status" value="1"/>
</dbReference>
<evidence type="ECO:0000259" key="8">
    <source>
        <dbReference type="Pfam" id="PF01137"/>
    </source>
</evidence>
<evidence type="ECO:0000256" key="6">
    <source>
        <dbReference type="HAMAP-Rule" id="MF_00200"/>
    </source>
</evidence>
<organism evidence="10 11">
    <name type="scientific">Stygiolobus caldivivus</name>
    <dbReference type="NCBI Taxonomy" id="2824673"/>
    <lineage>
        <taxon>Archaea</taxon>
        <taxon>Thermoproteota</taxon>
        <taxon>Thermoprotei</taxon>
        <taxon>Sulfolobales</taxon>
        <taxon>Sulfolobaceae</taxon>
        <taxon>Stygiolobus</taxon>
    </lineage>
</organism>
<dbReference type="Proteomes" id="UP000825123">
    <property type="component" value="Chromosome"/>
</dbReference>
<proteinExistence type="inferred from homology"/>
<dbReference type="NCBIfam" id="TIGR03399">
    <property type="entry name" value="RNA_3prim_cycl"/>
    <property type="match status" value="1"/>
</dbReference>
<evidence type="ECO:0000256" key="3">
    <source>
        <dbReference type="ARBA" id="ARBA00022598"/>
    </source>
</evidence>
<comment type="function">
    <text evidence="6">Catalyzes the conversion of 3'-phosphate to a 2',3'-cyclic phosphodiester at the end of RNA. The mechanism of action of the enzyme occurs in 3 steps: (A) adenylation of the enzyme by ATP; (B) transfer of adenylate to an RNA-N3'P to produce RNA-N3'PP5'A; (C) and attack of the adjacent 2'-hydroxyl on the 3'-phosphorus in the diester linkage to produce the cyclic end product. The biological role of this enzyme is unknown but it is likely to function in some aspects of cellular RNA processing.</text>
</comment>
<dbReference type="EC" id="6.5.1.4" evidence="6 7"/>
<keyword evidence="6" id="KW-0963">Cytoplasm</keyword>
<dbReference type="Gene3D" id="3.30.360.20">
    <property type="entry name" value="RNA 3'-terminal phosphate cyclase, insert domain"/>
    <property type="match status" value="1"/>
</dbReference>
<dbReference type="PROSITE" id="PS01287">
    <property type="entry name" value="RTC"/>
    <property type="match status" value="1"/>
</dbReference>
<dbReference type="GO" id="GO:0003963">
    <property type="term" value="F:RNA-3'-phosphate cyclase activity"/>
    <property type="evidence" value="ECO:0007669"/>
    <property type="project" value="UniProtKB-UniRule"/>
</dbReference>
<protein>
    <recommendedName>
        <fullName evidence="2 6">RNA 3'-terminal phosphate cyclase</fullName>
        <shortName evidence="6">RNA cyclase</shortName>
        <shortName evidence="6">RNA-3'-phosphate cyclase</shortName>
        <ecNumber evidence="6 7">6.5.1.4</ecNumber>
    </recommendedName>
</protein>
<evidence type="ECO:0000256" key="5">
    <source>
        <dbReference type="ARBA" id="ARBA00022840"/>
    </source>
</evidence>
<dbReference type="InterPro" id="IPR020719">
    <property type="entry name" value="RNA3'_term_phos_cycl-like_CS"/>
</dbReference>
<dbReference type="GO" id="GO:0005737">
    <property type="term" value="C:cytoplasm"/>
    <property type="evidence" value="ECO:0007669"/>
    <property type="project" value="UniProtKB-SubCell"/>
</dbReference>
<keyword evidence="3 6" id="KW-0436">Ligase</keyword>
<dbReference type="GO" id="GO:0005524">
    <property type="term" value="F:ATP binding"/>
    <property type="evidence" value="ECO:0007669"/>
    <property type="project" value="UniProtKB-KW"/>
</dbReference>
<dbReference type="Pfam" id="PF05189">
    <property type="entry name" value="RTC_insert"/>
    <property type="match status" value="1"/>
</dbReference>
<dbReference type="InterPro" id="IPR036553">
    <property type="entry name" value="RPTC_insert"/>
</dbReference>
<keyword evidence="5 6" id="KW-0067">ATP-binding</keyword>
<dbReference type="PANTHER" id="PTHR11096:SF0">
    <property type="entry name" value="RNA 3'-TERMINAL PHOSPHATE CYCLASE"/>
    <property type="match status" value="1"/>
</dbReference>